<name>A0AAD3TGA5_NEPGR</name>
<reference evidence="1" key="1">
    <citation type="submission" date="2023-05" db="EMBL/GenBank/DDBJ databases">
        <title>Nepenthes gracilis genome sequencing.</title>
        <authorList>
            <person name="Fukushima K."/>
        </authorList>
    </citation>
    <scope>NUCLEOTIDE SEQUENCE</scope>
    <source>
        <strain evidence="1">SING2019-196</strain>
    </source>
</reference>
<dbReference type="Proteomes" id="UP001279734">
    <property type="component" value="Unassembled WGS sequence"/>
</dbReference>
<evidence type="ECO:0000313" key="2">
    <source>
        <dbReference type="Proteomes" id="UP001279734"/>
    </source>
</evidence>
<organism evidence="1 2">
    <name type="scientific">Nepenthes gracilis</name>
    <name type="common">Slender pitcher plant</name>
    <dbReference type="NCBI Taxonomy" id="150966"/>
    <lineage>
        <taxon>Eukaryota</taxon>
        <taxon>Viridiplantae</taxon>
        <taxon>Streptophyta</taxon>
        <taxon>Embryophyta</taxon>
        <taxon>Tracheophyta</taxon>
        <taxon>Spermatophyta</taxon>
        <taxon>Magnoliopsida</taxon>
        <taxon>eudicotyledons</taxon>
        <taxon>Gunneridae</taxon>
        <taxon>Pentapetalae</taxon>
        <taxon>Caryophyllales</taxon>
        <taxon>Nepenthaceae</taxon>
        <taxon>Nepenthes</taxon>
    </lineage>
</organism>
<accession>A0AAD3TGA5</accession>
<dbReference type="AlphaFoldDB" id="A0AAD3TGA5"/>
<sequence length="120" mass="13159">MVPGPPDAFTGRTKIASTAAREHRSYGSSARHCQLKHLKIQGMQRISIIRCPVFCCGSVWLCCPGADQFSSEVEHLRRCSADDEACLSIFLPMLVQGFIAIGMMEWLICVGSPGLCSRNI</sequence>
<keyword evidence="2" id="KW-1185">Reference proteome</keyword>
<dbReference type="EMBL" id="BSYO01000036">
    <property type="protein sequence ID" value="GMH29463.1"/>
    <property type="molecule type" value="Genomic_DNA"/>
</dbReference>
<proteinExistence type="predicted"/>
<evidence type="ECO:0000313" key="1">
    <source>
        <dbReference type="EMBL" id="GMH29463.1"/>
    </source>
</evidence>
<protein>
    <submittedName>
        <fullName evidence="1">Uncharacterized protein</fullName>
    </submittedName>
</protein>
<gene>
    <name evidence="1" type="ORF">Nepgr_031306</name>
</gene>
<comment type="caution">
    <text evidence="1">The sequence shown here is derived from an EMBL/GenBank/DDBJ whole genome shotgun (WGS) entry which is preliminary data.</text>
</comment>